<proteinExistence type="predicted"/>
<gene>
    <name evidence="1" type="ORF">lotta82_gp046</name>
</gene>
<protein>
    <submittedName>
        <fullName evidence="1">Structural protein</fullName>
    </submittedName>
</protein>
<dbReference type="EMBL" id="MN812204">
    <property type="protein sequence ID" value="QHB38557.1"/>
    <property type="molecule type" value="Genomic_DNA"/>
</dbReference>
<accession>A0A6B9L928</accession>
<name>A0A6B9L928_9CAUD</name>
<organism evidence="1 2">
    <name type="scientific">Flavobacterium phage vB_FspM_lotta8-2</name>
    <dbReference type="NCBI Taxonomy" id="2686243"/>
    <lineage>
        <taxon>Viruses</taxon>
        <taxon>Duplodnaviria</taxon>
        <taxon>Heunggongvirae</taxon>
        <taxon>Uroviricota</taxon>
        <taxon>Caudoviricetes</taxon>
        <taxon>Winoviridae</taxon>
        <taxon>Pippivirus</taxon>
        <taxon>Pippivirus lotta</taxon>
    </lineage>
</organism>
<evidence type="ECO:0000313" key="2">
    <source>
        <dbReference type="Proteomes" id="UP000463918"/>
    </source>
</evidence>
<dbReference type="Proteomes" id="UP000463918">
    <property type="component" value="Segment"/>
</dbReference>
<sequence length="635" mass="70382">MKKPISTLKTFFETGDKPTEQQFADLIDSFIHKDEGFVITQVETTAGGLTITFSDGSSEFLPVFVLENQEISFINGLQGFIDAVNLYHSNLVLTENNFSNQNLQDLTDLLVYIQNISENTFTGDFNVLNYNFGSNVFTGGTTIGDLIAEINPPIEVLKGQITRFFYREADFSDGNHALKNIQKTLALPSGIYGFGQLNDINFDAFVISEDGKSDTENIILNRPFRGLNISRYIDGFGNDFDTQRQSSFNTEVYNKINVINLETNSLRSLKITDEDVEFQDAELLNEFDGVSPIKINTSFEITAQGTPDAQGFSSVLMLTNDSATAGVVIQVEAGIFGDEIQGFNVGFKFSKNTSGTEVLKYVKTKEIISAEEQVSALVSVELIADLLYDGTLLTGSFIVNDEIYDVEDLTEDVDIIDVSPASISALSAGVRIGWSGYNSAEFILNYFGYNRNGGNVLRRFWLNEKNETFFYDEDKEIEVLRGGTEVISKNEARIQFDTDKMLKNGKGKAMKLNDLVNYAAQEAIYLSKKSEPKIYKALITQTGTAAPTVVILKNTLGNIVWSRGSTGYYLANLTGAFTAKTALKVQQSTYGSYWQINRINKNNIDEISVSVADVNTLSSLDDGLNDTLIEIEVYN</sequence>
<evidence type="ECO:0000313" key="1">
    <source>
        <dbReference type="EMBL" id="QHB38557.1"/>
    </source>
</evidence>
<reference evidence="1 2" key="1">
    <citation type="journal article" date="2020" name="Viruses">
        <title>Diversity and Host Interactions Among Virulent and Temperate Baltic Sea Flavobacterium Phages.</title>
        <authorList>
            <person name="Nilsson E."/>
            <person name="Bayfield O.W."/>
            <person name="Lundin D."/>
            <person name="Antson A.A."/>
            <person name="Holmfeldt K."/>
        </authorList>
    </citation>
    <scope>NUCLEOTIDE SEQUENCE [LARGE SCALE GENOMIC DNA]</scope>
</reference>